<dbReference type="STRING" id="869209.Tresu_1262"/>
<keyword evidence="1" id="KW-0732">Signal</keyword>
<reference evidence="2 3" key="1">
    <citation type="journal article" date="2011" name="Stand. Genomic Sci.">
        <title>Complete genome sequence of Treponema succinifaciens type strain (6091).</title>
        <authorList>
            <person name="Han C."/>
            <person name="Gronow S."/>
            <person name="Teshima H."/>
            <person name="Lapidus A."/>
            <person name="Nolan M."/>
            <person name="Lucas S."/>
            <person name="Hammon N."/>
            <person name="Deshpande S."/>
            <person name="Cheng J.F."/>
            <person name="Zeytun A."/>
            <person name="Tapia R."/>
            <person name="Goodwin L."/>
            <person name="Pitluck S."/>
            <person name="Liolios K."/>
            <person name="Pagani I."/>
            <person name="Ivanova N."/>
            <person name="Mavromatis K."/>
            <person name="Mikhailova N."/>
            <person name="Huntemann M."/>
            <person name="Pati A."/>
            <person name="Chen A."/>
            <person name="Palaniappan K."/>
            <person name="Land M."/>
            <person name="Hauser L."/>
            <person name="Brambilla E.M."/>
            <person name="Rohde M."/>
            <person name="Goker M."/>
            <person name="Woyke T."/>
            <person name="Bristow J."/>
            <person name="Eisen J.A."/>
            <person name="Markowitz V."/>
            <person name="Hugenholtz P."/>
            <person name="Kyrpides N.C."/>
            <person name="Klenk H.P."/>
            <person name="Detter J.C."/>
        </authorList>
    </citation>
    <scope>NUCLEOTIDE SEQUENCE [LARGE SCALE GENOMIC DNA]</scope>
    <source>
        <strain evidence="3">ATCC 33096 / DSM 2489 / 6091</strain>
    </source>
</reference>
<feature type="chain" id="PRO_5003284035" evidence="1">
    <location>
        <begin position="20"/>
        <end position="251"/>
    </location>
</feature>
<dbReference type="KEGG" id="tsu:Tresu_1262"/>
<accession>F2NRT4</accession>
<reference evidence="3" key="2">
    <citation type="submission" date="2011-04" db="EMBL/GenBank/DDBJ databases">
        <title>The complete genome of chromosome of Treponema succinifaciens DSM 2489.</title>
        <authorList>
            <person name="Lucas S."/>
            <person name="Copeland A."/>
            <person name="Lapidus A."/>
            <person name="Bruce D."/>
            <person name="Goodwin L."/>
            <person name="Pitluck S."/>
            <person name="Peters L."/>
            <person name="Kyrpides N."/>
            <person name="Mavromatis K."/>
            <person name="Ivanova N."/>
            <person name="Ovchinnikova G."/>
            <person name="Teshima H."/>
            <person name="Detter J.C."/>
            <person name="Tapia R."/>
            <person name="Han C."/>
            <person name="Land M."/>
            <person name="Hauser L."/>
            <person name="Markowitz V."/>
            <person name="Cheng J.-F."/>
            <person name="Hugenholtz P."/>
            <person name="Woyke T."/>
            <person name="Wu D."/>
            <person name="Gronow S."/>
            <person name="Wellnitz S."/>
            <person name="Brambilla E."/>
            <person name="Klenk H.-P."/>
            <person name="Eisen J.A."/>
        </authorList>
    </citation>
    <scope>NUCLEOTIDE SEQUENCE [LARGE SCALE GENOMIC DNA]</scope>
    <source>
        <strain evidence="3">ATCC 33096 / DSM 2489 / 6091</strain>
    </source>
</reference>
<keyword evidence="3" id="KW-1185">Reference proteome</keyword>
<evidence type="ECO:0000313" key="3">
    <source>
        <dbReference type="Proteomes" id="UP000006852"/>
    </source>
</evidence>
<dbReference type="RefSeq" id="WP_013701457.1">
    <property type="nucleotide sequence ID" value="NC_015385.1"/>
</dbReference>
<dbReference type="AlphaFoldDB" id="F2NRT4"/>
<proteinExistence type="predicted"/>
<evidence type="ECO:0000313" key="2">
    <source>
        <dbReference type="EMBL" id="AEB14170.1"/>
    </source>
</evidence>
<name>F2NRT4_TRES6</name>
<dbReference type="HOGENOM" id="CLU_1065343_0_0_12"/>
<dbReference type="eggNOG" id="ENOG5031CJK">
    <property type="taxonomic scope" value="Bacteria"/>
</dbReference>
<sequence length="251" mass="28753">MKTIFKNIVALALFSVAFAGVFSESPYNKNLSAEDIESLSSGKTVIKNTGSYKKMCMKGENPGLKKVVETVSNLKPAYFAEVIKEYTYEGNENLLENFSSLVMDIPSYAGIPYYSERAEEWYDLYTSAEIKSAQKDGNTQIVNADFEMKPFGLVPMKITSEKNDGYYYYESTNLSTMRYYDKFNCVSPENMKSIIVIFKSEDKWILYGIGAVKAPSVFFLRDRVDTSFMNRIKTFCAYFFAKMDKQKQQEQ</sequence>
<dbReference type="EMBL" id="CP002631">
    <property type="protein sequence ID" value="AEB14170.1"/>
    <property type="molecule type" value="Genomic_DNA"/>
</dbReference>
<dbReference type="Proteomes" id="UP000006852">
    <property type="component" value="Chromosome"/>
</dbReference>
<dbReference type="GeneID" id="302998424"/>
<protein>
    <submittedName>
        <fullName evidence="2">Uncharacterized protein</fullName>
    </submittedName>
</protein>
<feature type="signal peptide" evidence="1">
    <location>
        <begin position="1"/>
        <end position="19"/>
    </location>
</feature>
<dbReference type="InterPro" id="IPR046745">
    <property type="entry name" value="DUF6675"/>
</dbReference>
<gene>
    <name evidence="2" type="ordered locus">Tresu_1262</name>
</gene>
<dbReference type="OrthoDB" id="360370at2"/>
<evidence type="ECO:0000256" key="1">
    <source>
        <dbReference type="SAM" id="SignalP"/>
    </source>
</evidence>
<organism evidence="2 3">
    <name type="scientific">Treponema succinifaciens (strain ATCC 33096 / DSM 2489 / 6091)</name>
    <dbReference type="NCBI Taxonomy" id="869209"/>
    <lineage>
        <taxon>Bacteria</taxon>
        <taxon>Pseudomonadati</taxon>
        <taxon>Spirochaetota</taxon>
        <taxon>Spirochaetia</taxon>
        <taxon>Spirochaetales</taxon>
        <taxon>Treponemataceae</taxon>
        <taxon>Treponema</taxon>
    </lineage>
</organism>
<dbReference type="Pfam" id="PF20380">
    <property type="entry name" value="DUF6675"/>
    <property type="match status" value="1"/>
</dbReference>